<dbReference type="Proteomes" id="UP001333110">
    <property type="component" value="Unassembled WGS sequence"/>
</dbReference>
<name>A0AAN7MT49_MYCAM</name>
<accession>A0AAN7MT49</accession>
<proteinExistence type="predicted"/>
<organism evidence="1 2">
    <name type="scientific">Mycteria americana</name>
    <name type="common">Wood stork</name>
    <dbReference type="NCBI Taxonomy" id="33587"/>
    <lineage>
        <taxon>Eukaryota</taxon>
        <taxon>Metazoa</taxon>
        <taxon>Chordata</taxon>
        <taxon>Craniata</taxon>
        <taxon>Vertebrata</taxon>
        <taxon>Euteleostomi</taxon>
        <taxon>Archelosauria</taxon>
        <taxon>Archosauria</taxon>
        <taxon>Dinosauria</taxon>
        <taxon>Saurischia</taxon>
        <taxon>Theropoda</taxon>
        <taxon>Coelurosauria</taxon>
        <taxon>Aves</taxon>
        <taxon>Neognathae</taxon>
        <taxon>Neoaves</taxon>
        <taxon>Aequornithes</taxon>
        <taxon>Ciconiiformes</taxon>
        <taxon>Ciconiidae</taxon>
        <taxon>Mycteria</taxon>
    </lineage>
</organism>
<dbReference type="AlphaFoldDB" id="A0AAN7MT49"/>
<keyword evidence="2" id="KW-1185">Reference proteome</keyword>
<gene>
    <name evidence="1" type="ORF">QYF61_007562</name>
</gene>
<comment type="caution">
    <text evidence="1">The sequence shown here is derived from an EMBL/GenBank/DDBJ whole genome shotgun (WGS) entry which is preliminary data.</text>
</comment>
<evidence type="ECO:0000313" key="2">
    <source>
        <dbReference type="Proteomes" id="UP001333110"/>
    </source>
</evidence>
<evidence type="ECO:0000313" key="1">
    <source>
        <dbReference type="EMBL" id="KAK4813060.1"/>
    </source>
</evidence>
<protein>
    <submittedName>
        <fullName evidence="1">Uncharacterized protein</fullName>
    </submittedName>
</protein>
<dbReference type="EMBL" id="JAUNZN010000013">
    <property type="protein sequence ID" value="KAK4813060.1"/>
    <property type="molecule type" value="Genomic_DNA"/>
</dbReference>
<reference evidence="1 2" key="1">
    <citation type="journal article" date="2023" name="J. Hered.">
        <title>Chromosome-level genome of the wood stork (Mycteria americana) provides insight into avian chromosome evolution.</title>
        <authorList>
            <person name="Flamio R. Jr."/>
            <person name="Ramstad K.M."/>
        </authorList>
    </citation>
    <scope>NUCLEOTIDE SEQUENCE [LARGE SCALE GENOMIC DNA]</scope>
    <source>
        <strain evidence="1">JAX WOST 10</strain>
    </source>
</reference>
<sequence>MAGQQPGARSSRHASGEGGVLRLWPFVRHQRVELPDPYGCAELPDLDRLQEWASRNLKKVDKDKCTQEGKNPHDRIDWELTDWGAALQRRT</sequence>